<reference evidence="1" key="1">
    <citation type="submission" date="2019-08" db="EMBL/GenBank/DDBJ databases">
        <authorList>
            <person name="Kucharzyk K."/>
            <person name="Murdoch R.W."/>
            <person name="Higgins S."/>
            <person name="Loffler F."/>
        </authorList>
    </citation>
    <scope>NUCLEOTIDE SEQUENCE</scope>
</reference>
<dbReference type="AlphaFoldDB" id="A0A645F9Z2"/>
<organism evidence="1">
    <name type="scientific">bioreactor metagenome</name>
    <dbReference type="NCBI Taxonomy" id="1076179"/>
    <lineage>
        <taxon>unclassified sequences</taxon>
        <taxon>metagenomes</taxon>
        <taxon>ecological metagenomes</taxon>
    </lineage>
</organism>
<protein>
    <submittedName>
        <fullName evidence="1">Uncharacterized protein</fullName>
    </submittedName>
</protein>
<accession>A0A645F9Z2</accession>
<dbReference type="EMBL" id="VSSQ01056526">
    <property type="protein sequence ID" value="MPN10382.1"/>
    <property type="molecule type" value="Genomic_DNA"/>
</dbReference>
<comment type="caution">
    <text evidence="1">The sequence shown here is derived from an EMBL/GenBank/DDBJ whole genome shotgun (WGS) entry which is preliminary data.</text>
</comment>
<gene>
    <name evidence="1" type="ORF">SDC9_157677</name>
</gene>
<name>A0A645F9Z2_9ZZZZ</name>
<sequence>MGVRIANEMMSTYFEDEKHRITYFDLEENGAAAGTKVLIEIPWRNQLN</sequence>
<proteinExistence type="predicted"/>
<evidence type="ECO:0000313" key="1">
    <source>
        <dbReference type="EMBL" id="MPN10382.1"/>
    </source>
</evidence>